<dbReference type="AlphaFoldDB" id="A0AAW1ABW2"/>
<dbReference type="EMBL" id="JAWNGG020000040">
    <property type="protein sequence ID" value="KAK9306521.1"/>
    <property type="molecule type" value="Genomic_DNA"/>
</dbReference>
<evidence type="ECO:0000313" key="1">
    <source>
        <dbReference type="EMBL" id="KAK9306521.1"/>
    </source>
</evidence>
<name>A0AAW1ABW2_9HYME</name>
<evidence type="ECO:0000313" key="2">
    <source>
        <dbReference type="Proteomes" id="UP001432146"/>
    </source>
</evidence>
<accession>A0AAW1ABW2</accession>
<proteinExistence type="predicted"/>
<sequence length="112" mass="12501">MTCKVYPISRAKFSEKQQSVAALKNRAAGACTVASIFRGCRYVTVAILATILFLRMHQTVGRVSSGASIYVSSGDERYQRRARHFRHTFCYCSRLTCVCPRLVQSNSSGELL</sequence>
<organism evidence="1 2">
    <name type="scientific">Tetragonisca angustula</name>
    <dbReference type="NCBI Taxonomy" id="166442"/>
    <lineage>
        <taxon>Eukaryota</taxon>
        <taxon>Metazoa</taxon>
        <taxon>Ecdysozoa</taxon>
        <taxon>Arthropoda</taxon>
        <taxon>Hexapoda</taxon>
        <taxon>Insecta</taxon>
        <taxon>Pterygota</taxon>
        <taxon>Neoptera</taxon>
        <taxon>Endopterygota</taxon>
        <taxon>Hymenoptera</taxon>
        <taxon>Apocrita</taxon>
        <taxon>Aculeata</taxon>
        <taxon>Apoidea</taxon>
        <taxon>Anthophila</taxon>
        <taxon>Apidae</taxon>
        <taxon>Tetragonisca</taxon>
    </lineage>
</organism>
<keyword evidence="2" id="KW-1185">Reference proteome</keyword>
<gene>
    <name evidence="1" type="ORF">QLX08_002886</name>
</gene>
<comment type="caution">
    <text evidence="1">The sequence shown here is derived from an EMBL/GenBank/DDBJ whole genome shotgun (WGS) entry which is preliminary data.</text>
</comment>
<dbReference type="Proteomes" id="UP001432146">
    <property type="component" value="Unassembled WGS sequence"/>
</dbReference>
<protein>
    <submittedName>
        <fullName evidence="1">Uncharacterized protein</fullName>
    </submittedName>
</protein>
<reference evidence="1 2" key="1">
    <citation type="submission" date="2024-05" db="EMBL/GenBank/DDBJ databases">
        <title>The nuclear and mitochondrial genome assemblies of Tetragonisca angustula (Apidae: Meliponini), a tiny yet remarkable pollinator in the Neotropics.</title>
        <authorList>
            <person name="Ferrari R."/>
            <person name="Ricardo P.C."/>
            <person name="Dias F.C."/>
            <person name="Araujo N.S."/>
            <person name="Soares D.O."/>
            <person name="Zhou Q.-S."/>
            <person name="Zhu C.-D."/>
            <person name="Coutinho L."/>
            <person name="Airas M.C."/>
            <person name="Batista T.M."/>
        </authorList>
    </citation>
    <scope>NUCLEOTIDE SEQUENCE [LARGE SCALE GENOMIC DNA]</scope>
    <source>
        <strain evidence="1">ASF017062</strain>
        <tissue evidence="1">Abdomen</tissue>
    </source>
</reference>